<evidence type="ECO:0000313" key="2">
    <source>
        <dbReference type="Proteomes" id="UP001066276"/>
    </source>
</evidence>
<dbReference type="EMBL" id="JANPWB010000015">
    <property type="protein sequence ID" value="KAJ1094276.1"/>
    <property type="molecule type" value="Genomic_DNA"/>
</dbReference>
<proteinExistence type="predicted"/>
<reference evidence="1" key="1">
    <citation type="journal article" date="2022" name="bioRxiv">
        <title>Sequencing and chromosome-scale assembly of the giantPleurodeles waltlgenome.</title>
        <authorList>
            <person name="Brown T."/>
            <person name="Elewa A."/>
            <person name="Iarovenko S."/>
            <person name="Subramanian E."/>
            <person name="Araus A.J."/>
            <person name="Petzold A."/>
            <person name="Susuki M."/>
            <person name="Suzuki K.-i.T."/>
            <person name="Hayashi T."/>
            <person name="Toyoda A."/>
            <person name="Oliveira C."/>
            <person name="Osipova E."/>
            <person name="Leigh N.D."/>
            <person name="Simon A."/>
            <person name="Yun M.H."/>
        </authorList>
    </citation>
    <scope>NUCLEOTIDE SEQUENCE</scope>
    <source>
        <strain evidence="1">20211129_DDA</strain>
        <tissue evidence="1">Liver</tissue>
    </source>
</reference>
<sequence>RDSLCPAVSGLCSQGDGPMSCALMMEKLVSLGLRYLSSGGIACVLRCQAFFLMVMGLCPVPSGWRSLSLQ</sequence>
<evidence type="ECO:0000313" key="1">
    <source>
        <dbReference type="EMBL" id="KAJ1094276.1"/>
    </source>
</evidence>
<dbReference type="AlphaFoldDB" id="A0AAV7LRU8"/>
<feature type="non-terminal residue" evidence="1">
    <location>
        <position position="1"/>
    </location>
</feature>
<dbReference type="Proteomes" id="UP001066276">
    <property type="component" value="Chromosome 11"/>
</dbReference>
<gene>
    <name evidence="1" type="ORF">NDU88_007354</name>
</gene>
<feature type="non-terminal residue" evidence="1">
    <location>
        <position position="70"/>
    </location>
</feature>
<protein>
    <submittedName>
        <fullName evidence="1">Uncharacterized protein</fullName>
    </submittedName>
</protein>
<name>A0AAV7LRU8_PLEWA</name>
<organism evidence="1 2">
    <name type="scientific">Pleurodeles waltl</name>
    <name type="common">Iberian ribbed newt</name>
    <dbReference type="NCBI Taxonomy" id="8319"/>
    <lineage>
        <taxon>Eukaryota</taxon>
        <taxon>Metazoa</taxon>
        <taxon>Chordata</taxon>
        <taxon>Craniata</taxon>
        <taxon>Vertebrata</taxon>
        <taxon>Euteleostomi</taxon>
        <taxon>Amphibia</taxon>
        <taxon>Batrachia</taxon>
        <taxon>Caudata</taxon>
        <taxon>Salamandroidea</taxon>
        <taxon>Salamandridae</taxon>
        <taxon>Pleurodelinae</taxon>
        <taxon>Pleurodeles</taxon>
    </lineage>
</organism>
<comment type="caution">
    <text evidence="1">The sequence shown here is derived from an EMBL/GenBank/DDBJ whole genome shotgun (WGS) entry which is preliminary data.</text>
</comment>
<keyword evidence="2" id="KW-1185">Reference proteome</keyword>
<accession>A0AAV7LRU8</accession>